<organism evidence="4 5">
    <name type="scientific">Sphingomonas colocasiae</name>
    <dbReference type="NCBI Taxonomy" id="1848973"/>
    <lineage>
        <taxon>Bacteria</taxon>
        <taxon>Pseudomonadati</taxon>
        <taxon>Pseudomonadota</taxon>
        <taxon>Alphaproteobacteria</taxon>
        <taxon>Sphingomonadales</taxon>
        <taxon>Sphingomonadaceae</taxon>
        <taxon>Sphingomonas</taxon>
    </lineage>
</organism>
<feature type="signal peptide" evidence="2">
    <location>
        <begin position="1"/>
        <end position="24"/>
    </location>
</feature>
<dbReference type="SMART" id="SM00939">
    <property type="entry name" value="PepX_C"/>
    <property type="match status" value="1"/>
</dbReference>
<dbReference type="SUPFAM" id="SSF53474">
    <property type="entry name" value="alpha/beta-Hydrolases"/>
    <property type="match status" value="1"/>
</dbReference>
<accession>A0ABS7PM94</accession>
<dbReference type="Gene3D" id="3.40.50.1820">
    <property type="entry name" value="alpha/beta hydrolase"/>
    <property type="match status" value="1"/>
</dbReference>
<comment type="caution">
    <text evidence="4">The sequence shown here is derived from an EMBL/GenBank/DDBJ whole genome shotgun (WGS) entry which is preliminary data.</text>
</comment>
<dbReference type="InterPro" id="IPR050585">
    <property type="entry name" value="Xaa-Pro_dipeptidyl-ppase/CocE"/>
</dbReference>
<sequence>MVRRFATALLSSALALAAAVPAMAQTRVTSDIPPGFKPSDDLKDFTIREVQIPMRDGVKLHANIVIPKGAKNAPIIFSRTPYSADKAITGLPSNRYSMALPTAYAELAAAGYIIVVQDVRGRYKSEGDYIIAKPLIGPLNDTKNDHSTDTYDSIDWLVKNVPETNGKVGTVGVSYGGFTTLMSLVNPHPALKAAVPINPLVDGWIGDDWFHNGAYRQSFLDWVYRMSADKSSRYGLQFDRQDTYESWLKAGSVSDMAKLIGVDKLPVFQKAVAHPAYDDYWKEQALDRILAKEPLKVPTLHVHSLWDQEDIYGAPAVYEAMEPKDKGNDENFMIIGPWRHGQNMNLDGSKLGAIDFDGNTSAWYREKVLIPFFDQHLKDGGKNAKLAPVTAFETGANEWHRYNRWPLSCASGCPSQSRSIYFSADGGLGWSAPGGAGGFAEYVSDPARPVTYRQRPILSTYNPQTSWGQWLVDDQRFAEARPDVVTFVSDVLTDDVRLAGQPIAKFFASTSGTDSDWVVKLIDVYPAEYPAAPEMGGYELAISMDIMRGRYRDDPSKPSAIPANKVVEYQLKLPQVSHKFLKGHRIMVQIQSSWFPLYDRNPQTFVPNIFTAKKSDYVKATQRIYSSAKYPSRIELPVIP</sequence>
<keyword evidence="5" id="KW-1185">Reference proteome</keyword>
<feature type="domain" description="Xaa-Pro dipeptidyl-peptidase C-terminal" evidence="3">
    <location>
        <begin position="370"/>
        <end position="635"/>
    </location>
</feature>
<evidence type="ECO:0000313" key="5">
    <source>
        <dbReference type="Proteomes" id="UP000706039"/>
    </source>
</evidence>
<dbReference type="Gene3D" id="1.10.3020.10">
    <property type="entry name" value="alpha-amino acid ester hydrolase ( Helical cap domain)"/>
    <property type="match status" value="1"/>
</dbReference>
<evidence type="ECO:0000256" key="2">
    <source>
        <dbReference type="SAM" id="SignalP"/>
    </source>
</evidence>
<dbReference type="EMBL" id="JAINVV010000004">
    <property type="protein sequence ID" value="MBY8822431.1"/>
    <property type="molecule type" value="Genomic_DNA"/>
</dbReference>
<dbReference type="PANTHER" id="PTHR43056:SF10">
    <property type="entry name" value="COCE_NOND FAMILY, PUTATIVE (AFU_ORTHOLOGUE AFUA_7G00600)-RELATED"/>
    <property type="match status" value="1"/>
</dbReference>
<dbReference type="PANTHER" id="PTHR43056">
    <property type="entry name" value="PEPTIDASE S9 PROLYL OLIGOPEPTIDASE"/>
    <property type="match status" value="1"/>
</dbReference>
<dbReference type="Gene3D" id="2.60.120.260">
    <property type="entry name" value="Galactose-binding domain-like"/>
    <property type="match status" value="1"/>
</dbReference>
<dbReference type="Proteomes" id="UP000706039">
    <property type="component" value="Unassembled WGS sequence"/>
</dbReference>
<dbReference type="Pfam" id="PF08530">
    <property type="entry name" value="PepX_C"/>
    <property type="match status" value="1"/>
</dbReference>
<evidence type="ECO:0000313" key="4">
    <source>
        <dbReference type="EMBL" id="MBY8822431.1"/>
    </source>
</evidence>
<dbReference type="InterPro" id="IPR029058">
    <property type="entry name" value="AB_hydrolase_fold"/>
</dbReference>
<keyword evidence="1 4" id="KW-0378">Hydrolase</keyword>
<dbReference type="InterPro" id="IPR005674">
    <property type="entry name" value="CocE/Ser_esterase"/>
</dbReference>
<dbReference type="Pfam" id="PF02129">
    <property type="entry name" value="Peptidase_S15"/>
    <property type="match status" value="1"/>
</dbReference>
<dbReference type="InterPro" id="IPR000383">
    <property type="entry name" value="Xaa-Pro-like_dom"/>
</dbReference>
<evidence type="ECO:0000256" key="1">
    <source>
        <dbReference type="ARBA" id="ARBA00022801"/>
    </source>
</evidence>
<dbReference type="InterPro" id="IPR013736">
    <property type="entry name" value="Xaa-Pro_dipept_C"/>
</dbReference>
<reference evidence="4 5" key="1">
    <citation type="submission" date="2021-08" db="EMBL/GenBank/DDBJ databases">
        <authorList>
            <person name="Tuo L."/>
        </authorList>
    </citation>
    <scope>NUCLEOTIDE SEQUENCE [LARGE SCALE GENOMIC DNA]</scope>
    <source>
        <strain evidence="4 5">JCM 31229</strain>
    </source>
</reference>
<proteinExistence type="predicted"/>
<name>A0ABS7PM94_9SPHN</name>
<dbReference type="GO" id="GO:0016787">
    <property type="term" value="F:hydrolase activity"/>
    <property type="evidence" value="ECO:0007669"/>
    <property type="project" value="UniProtKB-KW"/>
</dbReference>
<feature type="chain" id="PRO_5046511282" evidence="2">
    <location>
        <begin position="25"/>
        <end position="640"/>
    </location>
</feature>
<dbReference type="SUPFAM" id="SSF49785">
    <property type="entry name" value="Galactose-binding domain-like"/>
    <property type="match status" value="1"/>
</dbReference>
<gene>
    <name evidence="4" type="ORF">K7G82_09020</name>
</gene>
<keyword evidence="2" id="KW-0732">Signal</keyword>
<evidence type="ECO:0000259" key="3">
    <source>
        <dbReference type="SMART" id="SM00939"/>
    </source>
</evidence>
<dbReference type="NCBIfam" id="TIGR00976">
    <property type="entry name" value="CocE_NonD"/>
    <property type="match status" value="1"/>
</dbReference>
<protein>
    <submittedName>
        <fullName evidence="4">CocE/NonD family hydrolase</fullName>
    </submittedName>
</protein>
<dbReference type="InterPro" id="IPR008979">
    <property type="entry name" value="Galactose-bd-like_sf"/>
</dbReference>